<name>A0A133VI91_9EURY</name>
<evidence type="ECO:0000256" key="3">
    <source>
        <dbReference type="ARBA" id="ARBA00014062"/>
    </source>
</evidence>
<evidence type="ECO:0000256" key="2">
    <source>
        <dbReference type="ARBA" id="ARBA00012904"/>
    </source>
</evidence>
<evidence type="ECO:0000313" key="10">
    <source>
        <dbReference type="Proteomes" id="UP000070263"/>
    </source>
</evidence>
<dbReference type="GO" id="GO:0015948">
    <property type="term" value="P:methanogenesis"/>
    <property type="evidence" value="ECO:0007669"/>
    <property type="project" value="InterPro"/>
</dbReference>
<dbReference type="GO" id="GO:0008901">
    <property type="term" value="F:ferredoxin hydrogenase activity"/>
    <property type="evidence" value="ECO:0007669"/>
    <property type="project" value="InterPro"/>
</dbReference>
<dbReference type="SUPFAM" id="SSF102324">
    <property type="entry name" value="F420-dependent methylenetetrahydromethanopterin dehydrogenase (MTD)"/>
    <property type="match status" value="1"/>
</dbReference>
<comment type="caution">
    <text evidence="9">The sequence shown here is derived from an EMBL/GenBank/DDBJ whole genome shotgun (WGS) entry which is preliminary data.</text>
</comment>
<accession>A0A133VI91</accession>
<dbReference type="EC" id="1.5.98.1" evidence="2 7"/>
<comment type="similarity">
    <text evidence="1 7">Belongs to the MTD family.</text>
</comment>
<dbReference type="InterPro" id="IPR036080">
    <property type="entry name" value="MTD_sf"/>
</dbReference>
<dbReference type="Gene3D" id="3.40.50.10830">
    <property type="entry name" value="F420-dependent methylenetetrahydromethanopterin dehydrogenase (MTD)"/>
    <property type="match status" value="1"/>
</dbReference>
<gene>
    <name evidence="7" type="primary">mtd</name>
    <name evidence="9" type="ORF">AKJ51_04110</name>
</gene>
<dbReference type="EMBL" id="LHYE01000055">
    <property type="protein sequence ID" value="KXB06158.1"/>
    <property type="molecule type" value="Genomic_DNA"/>
</dbReference>
<keyword evidence="5 7" id="KW-0560">Oxidoreductase</keyword>
<dbReference type="HAMAP" id="MF_00058">
    <property type="entry name" value="MTD"/>
    <property type="match status" value="1"/>
</dbReference>
<dbReference type="PIRSF" id="PIRSF005627">
    <property type="entry name" value="MTD"/>
    <property type="match status" value="1"/>
</dbReference>
<feature type="compositionally biased region" description="Basic residues" evidence="8">
    <location>
        <begin position="268"/>
        <end position="277"/>
    </location>
</feature>
<dbReference type="AlphaFoldDB" id="A0A133VI91"/>
<dbReference type="Pfam" id="PF01993">
    <property type="entry name" value="MTD"/>
    <property type="match status" value="1"/>
</dbReference>
<keyword evidence="4 7" id="KW-0554">One-carbon metabolism</keyword>
<comment type="catalytic activity">
    <reaction evidence="7">
        <text>5,10-methylenetetrahydromethanopterin + oxidized coenzyme F420-(gamma-L-Glu)(n) + 2 H(+) = 5,10-methenyl-5,6,7,8-tetrahydromethanopterin + reduced coenzyme F420-(gamma-L-Glu)(n)</text>
        <dbReference type="Rhea" id="RHEA:16721"/>
        <dbReference type="Rhea" id="RHEA-COMP:12939"/>
        <dbReference type="Rhea" id="RHEA-COMP:14378"/>
        <dbReference type="ChEBI" id="CHEBI:15378"/>
        <dbReference type="ChEBI" id="CHEBI:57818"/>
        <dbReference type="ChEBI" id="CHEBI:58337"/>
        <dbReference type="ChEBI" id="CHEBI:133980"/>
        <dbReference type="ChEBI" id="CHEBI:139511"/>
        <dbReference type="EC" id="1.5.98.1"/>
    </reaction>
</comment>
<organism evidence="9 10">
    <name type="scientific">candidate division MSBL1 archaeon SCGC-AAA382A20</name>
    <dbReference type="NCBI Taxonomy" id="1698280"/>
    <lineage>
        <taxon>Archaea</taxon>
        <taxon>Methanobacteriati</taxon>
        <taxon>Methanobacteriota</taxon>
        <taxon>candidate division MSBL1</taxon>
    </lineage>
</organism>
<dbReference type="GO" id="GO:0006730">
    <property type="term" value="P:one-carbon metabolic process"/>
    <property type="evidence" value="ECO:0007669"/>
    <property type="project" value="UniProtKB-UniRule"/>
</dbReference>
<evidence type="ECO:0000256" key="7">
    <source>
        <dbReference type="HAMAP-Rule" id="MF_00058"/>
    </source>
</evidence>
<evidence type="ECO:0000256" key="5">
    <source>
        <dbReference type="ARBA" id="ARBA00023002"/>
    </source>
</evidence>
<evidence type="ECO:0000256" key="1">
    <source>
        <dbReference type="ARBA" id="ARBA00007842"/>
    </source>
</evidence>
<sequence length="277" mass="30221">MSDIRVGLAKLGNIGTSSMLDLMLDERAEREDVDFRVVSSGPKMGDEDGEDIVDKLLDFNPDLIIISSPNPATPGPTAAREAVKDIDIPRIVIGDAPGTKIQEDLENIGYGYIFVLADAMIGARREFLDPIEMAIFNADLIKVLSVTGAFRVVQEEIDNTISSLKSGSSSYVPEKIVDRNTAVAAADFENPYARAKAMAAYEMASKVADLDVEGCFRVHEEKEYVPIVASAHEMMNTAASLAEEARKLEKGEDSVLRTPHADNGDMLKKRKLMKSPE</sequence>
<dbReference type="GO" id="GO:0030268">
    <property type="term" value="F:methylenetetrahydromethanopterin dehydrogenase activity"/>
    <property type="evidence" value="ECO:0007669"/>
    <property type="project" value="UniProtKB-UniRule"/>
</dbReference>
<feature type="compositionally biased region" description="Basic and acidic residues" evidence="8">
    <location>
        <begin position="249"/>
        <end position="267"/>
    </location>
</feature>
<comment type="function">
    <text evidence="7">Catalyzes the oxidation of methylene-H(4)MPT to methenyl-H(4)MPT(+).</text>
</comment>
<dbReference type="NCBIfam" id="NF002162">
    <property type="entry name" value="PRK00994.1"/>
    <property type="match status" value="1"/>
</dbReference>
<evidence type="ECO:0000256" key="6">
    <source>
        <dbReference type="ARBA" id="ARBA00031410"/>
    </source>
</evidence>
<dbReference type="Gene3D" id="6.10.140.120">
    <property type="match status" value="1"/>
</dbReference>
<evidence type="ECO:0000313" key="9">
    <source>
        <dbReference type="EMBL" id="KXB06158.1"/>
    </source>
</evidence>
<protein>
    <recommendedName>
        <fullName evidence="3 7">F420-dependent methylenetetrahydromethanopterin dehydrogenase</fullName>
        <shortName evidence="7">MTD</shortName>
        <ecNumber evidence="2 7">1.5.98.1</ecNumber>
    </recommendedName>
    <alternativeName>
        <fullName evidence="6 7">Coenzyme F420-dependent N5,N10-methylenetetrahydromethanopterin dehydrogenase</fullName>
    </alternativeName>
</protein>
<evidence type="ECO:0000256" key="8">
    <source>
        <dbReference type="SAM" id="MobiDB-lite"/>
    </source>
</evidence>
<keyword evidence="10" id="KW-1185">Reference proteome</keyword>
<evidence type="ECO:0000256" key="4">
    <source>
        <dbReference type="ARBA" id="ARBA00022563"/>
    </source>
</evidence>
<feature type="region of interest" description="Disordered" evidence="8">
    <location>
        <begin position="249"/>
        <end position="277"/>
    </location>
</feature>
<dbReference type="Proteomes" id="UP000070263">
    <property type="component" value="Unassembled WGS sequence"/>
</dbReference>
<dbReference type="PATRIC" id="fig|1698280.3.peg.948"/>
<dbReference type="InterPro" id="IPR002844">
    <property type="entry name" value="MTD"/>
</dbReference>
<reference evidence="9 10" key="1">
    <citation type="journal article" date="2016" name="Sci. Rep.">
        <title>Metabolic traits of an uncultured archaeal lineage -MSBL1- from brine pools of the Red Sea.</title>
        <authorList>
            <person name="Mwirichia R."/>
            <person name="Alam I."/>
            <person name="Rashid M."/>
            <person name="Vinu M."/>
            <person name="Ba-Alawi W."/>
            <person name="Anthony Kamau A."/>
            <person name="Kamanda Ngugi D."/>
            <person name="Goker M."/>
            <person name="Klenk H.P."/>
            <person name="Bajic V."/>
            <person name="Stingl U."/>
        </authorList>
    </citation>
    <scope>NUCLEOTIDE SEQUENCE [LARGE SCALE GENOMIC DNA]</scope>
    <source>
        <strain evidence="9">SCGC-AAA382A20</strain>
    </source>
</reference>
<proteinExistence type="inferred from homology"/>